<dbReference type="AlphaFoldDB" id="A0A9X4KN23"/>
<dbReference type="EMBL" id="JAPDHZ010000008">
    <property type="protein sequence ID" value="MDG0794965.1"/>
    <property type="molecule type" value="Genomic_DNA"/>
</dbReference>
<dbReference type="RefSeq" id="WP_277568676.1">
    <property type="nucleotide sequence ID" value="NZ_JAPDHZ010000008.1"/>
</dbReference>
<name>A0A9X4KN23_9BACL</name>
<evidence type="ECO:0000313" key="1">
    <source>
        <dbReference type="EMBL" id="MDG0794965.1"/>
    </source>
</evidence>
<accession>A0A9X4KN23</accession>
<protein>
    <submittedName>
        <fullName evidence="1">Uncharacterized protein</fullName>
    </submittedName>
</protein>
<reference evidence="1 2" key="1">
    <citation type="submission" date="2022-10" db="EMBL/GenBank/DDBJ databases">
        <title>Comparative genomic analysis of Cohnella hashimotonis sp. nov., isolated from the International Space Station.</title>
        <authorList>
            <person name="Simpson A."/>
            <person name="Venkateswaran K."/>
        </authorList>
    </citation>
    <scope>NUCLEOTIDE SEQUENCE [LARGE SCALE GENOMIC DNA]</scope>
    <source>
        <strain evidence="1 2">DSM 18997</strain>
    </source>
</reference>
<sequence length="252" mass="25801">MIMVDGTPLLVSDELKQLLLAEGNGEALLGAKLRYKSAVRSVNVLSELEIAASGTAKAPVKLDTTGMPADGTLKISGDQPVALSGKGLFREIQITNPKAKLTVGTDLRIARLVLPDGVSLTDIVTNLSQVQSQIGSMVSASGATLSLPASPVYYSAPTVLDKSALDAAIADASGLADAAVAGSQGGQYPQSAIDALKVAAKAASDVYGDAEVKQAEIDDAASALQDAIDTFKAAQVPTLEGSLIENRPFLPQ</sequence>
<comment type="caution">
    <text evidence="1">The sequence shown here is derived from an EMBL/GenBank/DDBJ whole genome shotgun (WGS) entry which is preliminary data.</text>
</comment>
<dbReference type="Gene3D" id="1.20.1270.90">
    <property type="entry name" value="AF1782-like"/>
    <property type="match status" value="1"/>
</dbReference>
<evidence type="ECO:0000313" key="2">
    <source>
        <dbReference type="Proteomes" id="UP001153387"/>
    </source>
</evidence>
<dbReference type="Proteomes" id="UP001153387">
    <property type="component" value="Unassembled WGS sequence"/>
</dbReference>
<keyword evidence="2" id="KW-1185">Reference proteome</keyword>
<organism evidence="1 2">
    <name type="scientific">Cohnella ginsengisoli</name>
    <dbReference type="NCBI Taxonomy" id="425004"/>
    <lineage>
        <taxon>Bacteria</taxon>
        <taxon>Bacillati</taxon>
        <taxon>Bacillota</taxon>
        <taxon>Bacilli</taxon>
        <taxon>Bacillales</taxon>
        <taxon>Paenibacillaceae</taxon>
        <taxon>Cohnella</taxon>
    </lineage>
</organism>
<proteinExistence type="predicted"/>
<gene>
    <name evidence="1" type="ORF">OMP38_32155</name>
</gene>